<dbReference type="InterPro" id="IPR005771">
    <property type="entry name" value="GalU_uridylyltTrfase_bac/arc"/>
</dbReference>
<dbReference type="AlphaFoldDB" id="A0A7G9YYX5"/>
<dbReference type="GO" id="GO:0006011">
    <property type="term" value="P:UDP-alpha-D-glucose metabolic process"/>
    <property type="evidence" value="ECO:0007669"/>
    <property type="project" value="InterPro"/>
</dbReference>
<evidence type="ECO:0000256" key="4">
    <source>
        <dbReference type="ARBA" id="ARBA00022695"/>
    </source>
</evidence>
<evidence type="ECO:0000256" key="5">
    <source>
        <dbReference type="ARBA" id="ARBA00048128"/>
    </source>
</evidence>
<evidence type="ECO:0000256" key="3">
    <source>
        <dbReference type="ARBA" id="ARBA00022679"/>
    </source>
</evidence>
<dbReference type="PANTHER" id="PTHR43197:SF1">
    <property type="entry name" value="UTP--GLUCOSE-1-PHOSPHATE URIDYLYLTRANSFERASE"/>
    <property type="match status" value="1"/>
</dbReference>
<dbReference type="SUPFAM" id="SSF53448">
    <property type="entry name" value="Nucleotide-diphospho-sugar transferases"/>
    <property type="match status" value="1"/>
</dbReference>
<dbReference type="Gene3D" id="3.90.550.10">
    <property type="entry name" value="Spore Coat Polysaccharide Biosynthesis Protein SpsA, Chain A"/>
    <property type="match status" value="1"/>
</dbReference>
<proteinExistence type="inferred from homology"/>
<dbReference type="CDD" id="cd02541">
    <property type="entry name" value="UGPase_prokaryotic"/>
    <property type="match status" value="1"/>
</dbReference>
<dbReference type="EC" id="2.7.7.9" evidence="2 6"/>
<feature type="domain" description="Nucleotidyl transferase" evidence="7">
    <location>
        <begin position="4"/>
        <end position="261"/>
    </location>
</feature>
<gene>
    <name evidence="8" type="primary">aglF</name>
    <name evidence="8" type="ORF">HNLOENAD_00009</name>
</gene>
<evidence type="ECO:0000313" key="8">
    <source>
        <dbReference type="EMBL" id="QNO53209.1"/>
    </source>
</evidence>
<reference evidence="8" key="1">
    <citation type="submission" date="2020-06" db="EMBL/GenBank/DDBJ databases">
        <title>Unique genomic features of the anaerobic methanotrophic archaea.</title>
        <authorList>
            <person name="Chadwick G.L."/>
            <person name="Skennerton C.T."/>
            <person name="Laso-Perez R."/>
            <person name="Leu A.O."/>
            <person name="Speth D.R."/>
            <person name="Yu H."/>
            <person name="Morgan-Lang C."/>
            <person name="Hatzenpichler R."/>
            <person name="Goudeau D."/>
            <person name="Malmstrom R."/>
            <person name="Brazelton W.J."/>
            <person name="Woyke T."/>
            <person name="Hallam S.J."/>
            <person name="Tyson G.W."/>
            <person name="Wegener G."/>
            <person name="Boetius A."/>
            <person name="Orphan V."/>
        </authorList>
    </citation>
    <scope>NUCLEOTIDE SEQUENCE</scope>
</reference>
<dbReference type="PANTHER" id="PTHR43197">
    <property type="entry name" value="UTP--GLUCOSE-1-PHOSPHATE URIDYLYLTRANSFERASE"/>
    <property type="match status" value="1"/>
</dbReference>
<dbReference type="Pfam" id="PF00483">
    <property type="entry name" value="NTP_transferase"/>
    <property type="match status" value="1"/>
</dbReference>
<sequence>MIKKAVIPAAGLGTRFLPITKNSPKEMLPLVDKPAIQYVVEEAVASGIDDILIITGRGKRTIEDHFDKAFELEWVLKNKNNSKALEEIEKISHLADIHYIRQKEALGLGHAIWYAKKHIGDEAFAVLLGDDIVFADVPCTKQLIEQYKKHSASIIAVEDVPPDRIESYGVVKISDMGMENEHLYRIEDLVEKPKREEAPSNLGILGRYILTPEIFDCIEKTKPGVGNEIQLTDALRMLGKEQEIYAYEFYGRRYDLGNKMEWLKTTFDVALSREEFRGELLAYIKKKIEEIEVNHD</sequence>
<evidence type="ECO:0000256" key="2">
    <source>
        <dbReference type="ARBA" id="ARBA00012415"/>
    </source>
</evidence>
<dbReference type="InterPro" id="IPR029044">
    <property type="entry name" value="Nucleotide-diphossugar_trans"/>
</dbReference>
<keyword evidence="3 6" id="KW-0808">Transferase</keyword>
<accession>A0A7G9YYX5</accession>
<dbReference type="NCBIfam" id="TIGR01099">
    <property type="entry name" value="galU"/>
    <property type="match status" value="1"/>
</dbReference>
<dbReference type="EMBL" id="MT631534">
    <property type="protein sequence ID" value="QNO53209.1"/>
    <property type="molecule type" value="Genomic_DNA"/>
</dbReference>
<keyword evidence="4 6" id="KW-0548">Nucleotidyltransferase</keyword>
<dbReference type="GO" id="GO:0003983">
    <property type="term" value="F:UTP:glucose-1-phosphate uridylyltransferase activity"/>
    <property type="evidence" value="ECO:0007669"/>
    <property type="project" value="UniProtKB-EC"/>
</dbReference>
<comment type="similarity">
    <text evidence="1 6">Belongs to the UDPGP type 2 family.</text>
</comment>
<evidence type="ECO:0000259" key="7">
    <source>
        <dbReference type="Pfam" id="PF00483"/>
    </source>
</evidence>
<protein>
    <recommendedName>
        <fullName evidence="2 6">UTP--glucose-1-phosphate uridylyltransferase</fullName>
        <ecNumber evidence="2 6">2.7.7.9</ecNumber>
    </recommendedName>
    <alternativeName>
        <fullName evidence="6">UDP-glucose pyrophosphorylase</fullName>
    </alternativeName>
</protein>
<name>A0A7G9YYX5_9EURY</name>
<dbReference type="InterPro" id="IPR005835">
    <property type="entry name" value="NTP_transferase_dom"/>
</dbReference>
<evidence type="ECO:0000256" key="1">
    <source>
        <dbReference type="ARBA" id="ARBA00006890"/>
    </source>
</evidence>
<organism evidence="8">
    <name type="scientific">Candidatus Methanophagaceae archaeon ANME-1 ERB6</name>
    <dbReference type="NCBI Taxonomy" id="2759912"/>
    <lineage>
        <taxon>Archaea</taxon>
        <taxon>Methanobacteriati</taxon>
        <taxon>Methanobacteriota</taxon>
        <taxon>Stenosarchaea group</taxon>
        <taxon>Methanomicrobia</taxon>
        <taxon>Candidatus Methanophagales</taxon>
        <taxon>Candidatus Methanophagaceae</taxon>
    </lineage>
</organism>
<comment type="catalytic activity">
    <reaction evidence="5 6">
        <text>alpha-D-glucose 1-phosphate + UTP + H(+) = UDP-alpha-D-glucose + diphosphate</text>
        <dbReference type="Rhea" id="RHEA:19889"/>
        <dbReference type="ChEBI" id="CHEBI:15378"/>
        <dbReference type="ChEBI" id="CHEBI:33019"/>
        <dbReference type="ChEBI" id="CHEBI:46398"/>
        <dbReference type="ChEBI" id="CHEBI:58601"/>
        <dbReference type="ChEBI" id="CHEBI:58885"/>
        <dbReference type="EC" id="2.7.7.9"/>
    </reaction>
</comment>
<evidence type="ECO:0000256" key="6">
    <source>
        <dbReference type="RuleBase" id="RU361259"/>
    </source>
</evidence>